<accession>A0A9N9F4R3</accession>
<evidence type="ECO:0000313" key="3">
    <source>
        <dbReference type="Proteomes" id="UP000789570"/>
    </source>
</evidence>
<name>A0A9N9F4R3_9GLOM</name>
<keyword evidence="3" id="KW-1185">Reference proteome</keyword>
<sequence length="122" mass="13991">MENKADETEMKIQESEKDLLEGSDIDHLPIDKGSINVMTTGTKMDVENQLQEMNVQLVDLSFDDSQNGARRTKSFERKPIDVTLSLDDGKRMLGEYSDDWNRFASVFRKYNKEPVGQDQSLI</sequence>
<reference evidence="2" key="1">
    <citation type="submission" date="2021-06" db="EMBL/GenBank/DDBJ databases">
        <authorList>
            <person name="Kallberg Y."/>
            <person name="Tangrot J."/>
            <person name="Rosling A."/>
        </authorList>
    </citation>
    <scope>NUCLEOTIDE SEQUENCE</scope>
    <source>
        <strain evidence="2">UK204</strain>
    </source>
</reference>
<dbReference type="AlphaFoldDB" id="A0A9N9F4R3"/>
<dbReference type="Proteomes" id="UP000789570">
    <property type="component" value="Unassembled WGS sequence"/>
</dbReference>
<evidence type="ECO:0000313" key="2">
    <source>
        <dbReference type="EMBL" id="CAG8509035.1"/>
    </source>
</evidence>
<protein>
    <submittedName>
        <fullName evidence="2">510_t:CDS:1</fullName>
    </submittedName>
</protein>
<dbReference type="EMBL" id="CAJVPQ010000771">
    <property type="protein sequence ID" value="CAG8509035.1"/>
    <property type="molecule type" value="Genomic_DNA"/>
</dbReference>
<evidence type="ECO:0000256" key="1">
    <source>
        <dbReference type="SAM" id="MobiDB-lite"/>
    </source>
</evidence>
<comment type="caution">
    <text evidence="2">The sequence shown here is derived from an EMBL/GenBank/DDBJ whole genome shotgun (WGS) entry which is preliminary data.</text>
</comment>
<proteinExistence type="predicted"/>
<feature type="region of interest" description="Disordered" evidence="1">
    <location>
        <begin position="1"/>
        <end position="26"/>
    </location>
</feature>
<gene>
    <name evidence="2" type="ORF">FCALED_LOCUS4099</name>
</gene>
<organism evidence="2 3">
    <name type="scientific">Funneliformis caledonium</name>
    <dbReference type="NCBI Taxonomy" id="1117310"/>
    <lineage>
        <taxon>Eukaryota</taxon>
        <taxon>Fungi</taxon>
        <taxon>Fungi incertae sedis</taxon>
        <taxon>Mucoromycota</taxon>
        <taxon>Glomeromycotina</taxon>
        <taxon>Glomeromycetes</taxon>
        <taxon>Glomerales</taxon>
        <taxon>Glomeraceae</taxon>
        <taxon>Funneliformis</taxon>
    </lineage>
</organism>